<feature type="chain" id="PRO_5046884215" description="Secreted protein" evidence="1">
    <location>
        <begin position="30"/>
        <end position="147"/>
    </location>
</feature>
<sequence length="147" mass="15685">MRSLWISRATTAAAALAGLTLLSTTPASAASYWNSSAGANATSVGTVTEKSVTVAKKTFKIQLRVGKYGGLSYFWARAPKDSDANGMDLFISVYNPSTKKWESRRKMISNTTYTDAHRSIHKYGYKACAKAPGLGGSAAVCTSARFV</sequence>
<evidence type="ECO:0000313" key="2">
    <source>
        <dbReference type="EMBL" id="GAA2205561.1"/>
    </source>
</evidence>
<protein>
    <recommendedName>
        <fullName evidence="4">Secreted protein</fullName>
    </recommendedName>
</protein>
<evidence type="ECO:0000313" key="3">
    <source>
        <dbReference type="Proteomes" id="UP001499843"/>
    </source>
</evidence>
<dbReference type="EMBL" id="BAAAQX010000002">
    <property type="protein sequence ID" value="GAA2205561.1"/>
    <property type="molecule type" value="Genomic_DNA"/>
</dbReference>
<feature type="signal peptide" evidence="1">
    <location>
        <begin position="1"/>
        <end position="29"/>
    </location>
</feature>
<dbReference type="RefSeq" id="WP_344471068.1">
    <property type="nucleotide sequence ID" value="NZ_BAAAQX010000002.1"/>
</dbReference>
<name>A0ABN3C8D6_9ACTN</name>
<gene>
    <name evidence="2" type="ORF">GCM10009850_010190</name>
</gene>
<proteinExistence type="predicted"/>
<keyword evidence="1" id="KW-0732">Signal</keyword>
<comment type="caution">
    <text evidence="2">The sequence shown here is derived from an EMBL/GenBank/DDBJ whole genome shotgun (WGS) entry which is preliminary data.</text>
</comment>
<organism evidence="2 3">
    <name type="scientific">Nonomuraea monospora</name>
    <dbReference type="NCBI Taxonomy" id="568818"/>
    <lineage>
        <taxon>Bacteria</taxon>
        <taxon>Bacillati</taxon>
        <taxon>Actinomycetota</taxon>
        <taxon>Actinomycetes</taxon>
        <taxon>Streptosporangiales</taxon>
        <taxon>Streptosporangiaceae</taxon>
        <taxon>Nonomuraea</taxon>
    </lineage>
</organism>
<accession>A0ABN3C8D6</accession>
<evidence type="ECO:0008006" key="4">
    <source>
        <dbReference type="Google" id="ProtNLM"/>
    </source>
</evidence>
<reference evidence="2 3" key="1">
    <citation type="journal article" date="2019" name="Int. J. Syst. Evol. Microbiol.">
        <title>The Global Catalogue of Microorganisms (GCM) 10K type strain sequencing project: providing services to taxonomists for standard genome sequencing and annotation.</title>
        <authorList>
            <consortium name="The Broad Institute Genomics Platform"/>
            <consortium name="The Broad Institute Genome Sequencing Center for Infectious Disease"/>
            <person name="Wu L."/>
            <person name="Ma J."/>
        </authorList>
    </citation>
    <scope>NUCLEOTIDE SEQUENCE [LARGE SCALE GENOMIC DNA]</scope>
    <source>
        <strain evidence="2 3">JCM 16114</strain>
    </source>
</reference>
<evidence type="ECO:0000256" key="1">
    <source>
        <dbReference type="SAM" id="SignalP"/>
    </source>
</evidence>
<dbReference type="Proteomes" id="UP001499843">
    <property type="component" value="Unassembled WGS sequence"/>
</dbReference>
<keyword evidence="3" id="KW-1185">Reference proteome</keyword>